<feature type="transmembrane region" description="Helical" evidence="6">
    <location>
        <begin position="93"/>
        <end position="116"/>
    </location>
</feature>
<feature type="compositionally biased region" description="Basic and acidic residues" evidence="5">
    <location>
        <begin position="228"/>
        <end position="238"/>
    </location>
</feature>
<accession>A0ABR1YJD3</accession>
<evidence type="ECO:0008006" key="9">
    <source>
        <dbReference type="Google" id="ProtNLM"/>
    </source>
</evidence>
<comment type="subcellular location">
    <subcellularLocation>
        <location evidence="1">Membrane</location>
        <topology evidence="1">Multi-pass membrane protein</topology>
    </subcellularLocation>
</comment>
<dbReference type="EMBL" id="JBBWRZ010000007">
    <property type="protein sequence ID" value="KAK8231899.1"/>
    <property type="molecule type" value="Genomic_DNA"/>
</dbReference>
<keyword evidence="3 6" id="KW-1133">Transmembrane helix</keyword>
<dbReference type="PANTHER" id="PTHR16201">
    <property type="entry name" value="SEVEN TRANSMEMBRANE PROTEIN 1-RELATED"/>
    <property type="match status" value="1"/>
</dbReference>
<dbReference type="InterPro" id="IPR051415">
    <property type="entry name" value="LAAT-1"/>
</dbReference>
<evidence type="ECO:0000313" key="8">
    <source>
        <dbReference type="Proteomes" id="UP001492380"/>
    </source>
</evidence>
<evidence type="ECO:0000256" key="2">
    <source>
        <dbReference type="ARBA" id="ARBA00022692"/>
    </source>
</evidence>
<feature type="transmembrane region" description="Helical" evidence="6">
    <location>
        <begin position="136"/>
        <end position="156"/>
    </location>
</feature>
<dbReference type="InterPro" id="IPR006603">
    <property type="entry name" value="PQ-loop_rpt"/>
</dbReference>
<feature type="transmembrane region" description="Helical" evidence="6">
    <location>
        <begin position="34"/>
        <end position="53"/>
    </location>
</feature>
<dbReference type="PANTHER" id="PTHR16201:SF37">
    <property type="entry name" value="PQ-LOOP REPEAT-CONTAINING PROTEIN"/>
    <property type="match status" value="1"/>
</dbReference>
<dbReference type="Gene3D" id="1.20.1280.290">
    <property type="match status" value="1"/>
</dbReference>
<dbReference type="Pfam" id="PF04193">
    <property type="entry name" value="PQ-loop"/>
    <property type="match status" value="2"/>
</dbReference>
<feature type="transmembrane region" description="Helical" evidence="6">
    <location>
        <begin position="194"/>
        <end position="219"/>
    </location>
</feature>
<comment type="caution">
    <text evidence="7">The sequence shown here is derived from an EMBL/GenBank/DDBJ whole genome shotgun (WGS) entry which is preliminary data.</text>
</comment>
<keyword evidence="4 6" id="KW-0472">Membrane</keyword>
<evidence type="ECO:0000256" key="1">
    <source>
        <dbReference type="ARBA" id="ARBA00004141"/>
    </source>
</evidence>
<feature type="region of interest" description="Disordered" evidence="5">
    <location>
        <begin position="288"/>
        <end position="317"/>
    </location>
</feature>
<reference evidence="7 8" key="1">
    <citation type="submission" date="2024-04" db="EMBL/GenBank/DDBJ databases">
        <title>Phyllosticta paracitricarpa is synonymous to the EU quarantine fungus P. citricarpa based on phylogenomic analyses.</title>
        <authorList>
            <consortium name="Lawrence Berkeley National Laboratory"/>
            <person name="Van Ingen-Buijs V.A."/>
            <person name="Van Westerhoven A.C."/>
            <person name="Haridas S."/>
            <person name="Skiadas P."/>
            <person name="Martin F."/>
            <person name="Groenewald J.Z."/>
            <person name="Crous P.W."/>
            <person name="Seidl M.F."/>
        </authorList>
    </citation>
    <scope>NUCLEOTIDE SEQUENCE [LARGE SCALE GENOMIC DNA]</scope>
    <source>
        <strain evidence="7 8">CBS 123374</strain>
    </source>
</reference>
<organism evidence="7 8">
    <name type="scientific">Phyllosticta capitalensis</name>
    <dbReference type="NCBI Taxonomy" id="121624"/>
    <lineage>
        <taxon>Eukaryota</taxon>
        <taxon>Fungi</taxon>
        <taxon>Dikarya</taxon>
        <taxon>Ascomycota</taxon>
        <taxon>Pezizomycotina</taxon>
        <taxon>Dothideomycetes</taxon>
        <taxon>Dothideomycetes incertae sedis</taxon>
        <taxon>Botryosphaeriales</taxon>
        <taxon>Phyllostictaceae</taxon>
        <taxon>Phyllosticta</taxon>
    </lineage>
</organism>
<sequence length="317" mass="33624">MDIPAAANVLGTIGALLPQIIINHRRHHAEGLQSGMMVLWAWAGVPLGAYNIVRGFNVALQVQPQILTALSLLTWGQCVYYQRNKTIPQTLLLALPLALLMGGTQTAIILLLRHYLSRTTLEHTNPSHATAHTWPLPLLAALAALLLALGVGRHYVDIWQHRSVRGISFLFVGIDAAGDVFSALSIVFQSEVDVVGLVAYALEFVLWMGVCACGVAFNLRPAWLEGKSSRTRRERDGDGGGEGGETEGPDASPSFAVASGVHHGHGVADSEVSTGSIALHRLPSSTSVFRTPSSEFADSGARSRAAVSGRASVSADG</sequence>
<protein>
    <recommendedName>
        <fullName evidence="9">PQ loop repeat protein</fullName>
    </recommendedName>
</protein>
<keyword evidence="8" id="KW-1185">Reference proteome</keyword>
<name>A0ABR1YJD3_9PEZI</name>
<evidence type="ECO:0000256" key="5">
    <source>
        <dbReference type="SAM" id="MobiDB-lite"/>
    </source>
</evidence>
<dbReference type="Proteomes" id="UP001492380">
    <property type="component" value="Unassembled WGS sequence"/>
</dbReference>
<dbReference type="SMART" id="SM00679">
    <property type="entry name" value="CTNS"/>
    <property type="match status" value="2"/>
</dbReference>
<evidence type="ECO:0000256" key="3">
    <source>
        <dbReference type="ARBA" id="ARBA00022989"/>
    </source>
</evidence>
<feature type="region of interest" description="Disordered" evidence="5">
    <location>
        <begin position="228"/>
        <end position="269"/>
    </location>
</feature>
<evidence type="ECO:0000256" key="4">
    <source>
        <dbReference type="ARBA" id="ARBA00023136"/>
    </source>
</evidence>
<evidence type="ECO:0000256" key="6">
    <source>
        <dbReference type="SAM" id="Phobius"/>
    </source>
</evidence>
<gene>
    <name evidence="7" type="ORF">HDK90DRAFT_511887</name>
</gene>
<feature type="transmembrane region" description="Helical" evidence="6">
    <location>
        <begin position="6"/>
        <end position="22"/>
    </location>
</feature>
<proteinExistence type="predicted"/>
<feature type="compositionally biased region" description="Low complexity" evidence="5">
    <location>
        <begin position="297"/>
        <end position="317"/>
    </location>
</feature>
<evidence type="ECO:0000313" key="7">
    <source>
        <dbReference type="EMBL" id="KAK8231899.1"/>
    </source>
</evidence>
<keyword evidence="2 6" id="KW-0812">Transmembrane</keyword>
<feature type="transmembrane region" description="Helical" evidence="6">
    <location>
        <begin position="168"/>
        <end position="188"/>
    </location>
</feature>